<dbReference type="AlphaFoldDB" id="A0A5M3MYX7"/>
<evidence type="ECO:0000313" key="3">
    <source>
        <dbReference type="EMBL" id="EIW84363.1"/>
    </source>
</evidence>
<evidence type="ECO:0000313" key="4">
    <source>
        <dbReference type="Proteomes" id="UP000053558"/>
    </source>
</evidence>
<protein>
    <submittedName>
        <fullName evidence="3">PLP-dependent transferase</fullName>
    </submittedName>
</protein>
<dbReference type="PANTHER" id="PTHR43092:SF2">
    <property type="entry name" value="HERCYNYLCYSTEINE SULFOXIDE LYASE"/>
    <property type="match status" value="1"/>
</dbReference>
<dbReference type="GeneID" id="19198228"/>
<reference evidence="4" key="1">
    <citation type="journal article" date="2012" name="Science">
        <title>The Paleozoic origin of enzymatic lignin decomposition reconstructed from 31 fungal genomes.</title>
        <authorList>
            <person name="Floudas D."/>
            <person name="Binder M."/>
            <person name="Riley R."/>
            <person name="Barry K."/>
            <person name="Blanchette R.A."/>
            <person name="Henrissat B."/>
            <person name="Martinez A.T."/>
            <person name="Otillar R."/>
            <person name="Spatafora J.W."/>
            <person name="Yadav J.S."/>
            <person name="Aerts A."/>
            <person name="Benoit I."/>
            <person name="Boyd A."/>
            <person name="Carlson A."/>
            <person name="Copeland A."/>
            <person name="Coutinho P.M."/>
            <person name="de Vries R.P."/>
            <person name="Ferreira P."/>
            <person name="Findley K."/>
            <person name="Foster B."/>
            <person name="Gaskell J."/>
            <person name="Glotzer D."/>
            <person name="Gorecki P."/>
            <person name="Heitman J."/>
            <person name="Hesse C."/>
            <person name="Hori C."/>
            <person name="Igarashi K."/>
            <person name="Jurgens J.A."/>
            <person name="Kallen N."/>
            <person name="Kersten P."/>
            <person name="Kohler A."/>
            <person name="Kuees U."/>
            <person name="Kumar T.K.A."/>
            <person name="Kuo A."/>
            <person name="LaButti K."/>
            <person name="Larrondo L.F."/>
            <person name="Lindquist E."/>
            <person name="Ling A."/>
            <person name="Lombard V."/>
            <person name="Lucas S."/>
            <person name="Lundell T."/>
            <person name="Martin R."/>
            <person name="McLaughlin D.J."/>
            <person name="Morgenstern I."/>
            <person name="Morin E."/>
            <person name="Murat C."/>
            <person name="Nagy L.G."/>
            <person name="Nolan M."/>
            <person name="Ohm R.A."/>
            <person name="Patyshakuliyeva A."/>
            <person name="Rokas A."/>
            <person name="Ruiz-Duenas F.J."/>
            <person name="Sabat G."/>
            <person name="Salamov A."/>
            <person name="Samejima M."/>
            <person name="Schmutz J."/>
            <person name="Slot J.C."/>
            <person name="St John F."/>
            <person name="Stenlid J."/>
            <person name="Sun H."/>
            <person name="Sun S."/>
            <person name="Syed K."/>
            <person name="Tsang A."/>
            <person name="Wiebenga A."/>
            <person name="Young D."/>
            <person name="Pisabarro A."/>
            <person name="Eastwood D.C."/>
            <person name="Martin F."/>
            <person name="Cullen D."/>
            <person name="Grigoriev I.V."/>
            <person name="Hibbett D.S."/>
        </authorList>
    </citation>
    <scope>NUCLEOTIDE SEQUENCE [LARGE SCALE GENOMIC DNA]</scope>
    <source>
        <strain evidence="4">RWD-64-598 SS2</strain>
    </source>
</reference>
<dbReference type="InterPro" id="IPR015421">
    <property type="entry name" value="PyrdxlP-dep_Trfase_major"/>
</dbReference>
<organism evidence="3 4">
    <name type="scientific">Coniophora puteana (strain RWD-64-598)</name>
    <name type="common">Brown rot fungus</name>
    <dbReference type="NCBI Taxonomy" id="741705"/>
    <lineage>
        <taxon>Eukaryota</taxon>
        <taxon>Fungi</taxon>
        <taxon>Dikarya</taxon>
        <taxon>Basidiomycota</taxon>
        <taxon>Agaricomycotina</taxon>
        <taxon>Agaricomycetes</taxon>
        <taxon>Agaricomycetidae</taxon>
        <taxon>Boletales</taxon>
        <taxon>Coniophorineae</taxon>
        <taxon>Coniophoraceae</taxon>
        <taxon>Coniophora</taxon>
    </lineage>
</organism>
<gene>
    <name evidence="3" type="ORF">CONPUDRAFT_100373</name>
</gene>
<dbReference type="OrthoDB" id="5978656at2759"/>
<evidence type="ECO:0000259" key="2">
    <source>
        <dbReference type="Pfam" id="PF00266"/>
    </source>
</evidence>
<sequence length="469" mass="52042">MATSNSSTLHKQDVSLEPTELIKADKTPPAFGHDMHSIFMLDPDFTALNNGSYGTLPRPVLAACDALTARIESSPDRFMKLDMPGILSDARRRVAEFVKAEHDEIVLVPNASHAFATILSNFEWEKGDVLLGATTTYSSFGTTLEYLSDKHPHPTIETFELLFPTSHAQILADWRAFIARIAAAHPRTSASSSDGPTQKGFKFGERKIVAVIDSIVSNPGVLLPWKEMVSVCAEYGVWSLVDGAHSLGQEMDLDLGKDKPDFWLSNCHKWLSAKRGCAAMYVPRRNQHVVRSPIPTPAVYKSLQGEGYDGPQDFALLFEWTGTVDYVPLLSIAPALDFRRWLGGENRINAYCHTLALRGGTVLARELGTSFLQSTSASPNNIDEFTLNMVNVELPIDGDIEETAEIKDILIHTLIAEHGVYAAHFRHNRRWWARASAQIWNEESDFVKLARALKAASNRVQKHAGREPH</sequence>
<dbReference type="Gene3D" id="3.90.1150.10">
    <property type="entry name" value="Aspartate Aminotransferase, domain 1"/>
    <property type="match status" value="1"/>
</dbReference>
<keyword evidence="1" id="KW-0663">Pyridoxal phosphate</keyword>
<dbReference type="OMA" id="EFAHHDG"/>
<dbReference type="InterPro" id="IPR015422">
    <property type="entry name" value="PyrdxlP-dep_Trfase_small"/>
</dbReference>
<dbReference type="RefSeq" id="XP_007766078.1">
    <property type="nucleotide sequence ID" value="XM_007767888.1"/>
</dbReference>
<accession>A0A5M3MYX7</accession>
<keyword evidence="4" id="KW-1185">Reference proteome</keyword>
<feature type="domain" description="Aminotransferase class V" evidence="2">
    <location>
        <begin position="212"/>
        <end position="445"/>
    </location>
</feature>
<dbReference type="Gene3D" id="3.40.640.10">
    <property type="entry name" value="Type I PLP-dependent aspartate aminotransferase-like (Major domain)"/>
    <property type="match status" value="1"/>
</dbReference>
<dbReference type="SUPFAM" id="SSF53383">
    <property type="entry name" value="PLP-dependent transferases"/>
    <property type="match status" value="1"/>
</dbReference>
<dbReference type="PANTHER" id="PTHR43092">
    <property type="entry name" value="L-CYSTEINE DESULFHYDRASE"/>
    <property type="match status" value="1"/>
</dbReference>
<dbReference type="Pfam" id="PF00266">
    <property type="entry name" value="Aminotran_5"/>
    <property type="match status" value="1"/>
</dbReference>
<dbReference type="EMBL" id="JH711575">
    <property type="protein sequence ID" value="EIW84363.1"/>
    <property type="molecule type" value="Genomic_DNA"/>
</dbReference>
<dbReference type="GO" id="GO:0016740">
    <property type="term" value="F:transferase activity"/>
    <property type="evidence" value="ECO:0007669"/>
    <property type="project" value="UniProtKB-KW"/>
</dbReference>
<dbReference type="Proteomes" id="UP000053558">
    <property type="component" value="Unassembled WGS sequence"/>
</dbReference>
<evidence type="ECO:0000256" key="1">
    <source>
        <dbReference type="ARBA" id="ARBA00022898"/>
    </source>
</evidence>
<proteinExistence type="predicted"/>
<comment type="caution">
    <text evidence="3">The sequence shown here is derived from an EMBL/GenBank/DDBJ whole genome shotgun (WGS) entry which is preliminary data.</text>
</comment>
<name>A0A5M3MYX7_CONPW</name>
<dbReference type="KEGG" id="cput:CONPUDRAFT_100373"/>
<keyword evidence="3" id="KW-0808">Transferase</keyword>
<dbReference type="InterPro" id="IPR015424">
    <property type="entry name" value="PyrdxlP-dep_Trfase"/>
</dbReference>
<dbReference type="InterPro" id="IPR000192">
    <property type="entry name" value="Aminotrans_V_dom"/>
</dbReference>